<accession>A0A7C0VBA0</accession>
<sequence>MGAVTQSIPYDEIKSRLKKTDRIGIISCNTCVRFCGTGGLEKIEALASQLRKDGFIVEEELLVTAACIRDYIERANLSKGLTKIIALTCEAGWTSIKQALPDLEVIRANETLGIMVVSPGNGVLKLMKTYKKYKNRAGEEFGLLTGEPKKEKVLKMEVPE</sequence>
<name>A0A7C0VBA0_UNCW3</name>
<dbReference type="EMBL" id="DQWE01000009">
    <property type="protein sequence ID" value="HDI82188.1"/>
    <property type="molecule type" value="Genomic_DNA"/>
</dbReference>
<dbReference type="Proteomes" id="UP000885847">
    <property type="component" value="Unassembled WGS sequence"/>
</dbReference>
<proteinExistence type="predicted"/>
<evidence type="ECO:0000313" key="1">
    <source>
        <dbReference type="EMBL" id="HDI82188.1"/>
    </source>
</evidence>
<dbReference type="AlphaFoldDB" id="A0A7C0VBA0"/>
<organism evidence="1">
    <name type="scientific">candidate division WOR-3 bacterium</name>
    <dbReference type="NCBI Taxonomy" id="2052148"/>
    <lineage>
        <taxon>Bacteria</taxon>
        <taxon>Bacteria division WOR-3</taxon>
    </lineage>
</organism>
<gene>
    <name evidence="1" type="ORF">ENF18_00170</name>
</gene>
<comment type="caution">
    <text evidence="1">The sequence shown here is derived from an EMBL/GenBank/DDBJ whole genome shotgun (WGS) entry which is preliminary data.</text>
</comment>
<protein>
    <submittedName>
        <fullName evidence="1">Uncharacterized protein</fullName>
    </submittedName>
</protein>
<reference evidence="1" key="1">
    <citation type="journal article" date="2020" name="mSystems">
        <title>Genome- and Community-Level Interaction Insights into Carbon Utilization and Element Cycling Functions of Hydrothermarchaeota in Hydrothermal Sediment.</title>
        <authorList>
            <person name="Zhou Z."/>
            <person name="Liu Y."/>
            <person name="Xu W."/>
            <person name="Pan J."/>
            <person name="Luo Z.H."/>
            <person name="Li M."/>
        </authorList>
    </citation>
    <scope>NUCLEOTIDE SEQUENCE [LARGE SCALE GENOMIC DNA]</scope>
    <source>
        <strain evidence="1">HyVt-102</strain>
    </source>
</reference>